<evidence type="ECO:0000256" key="2">
    <source>
        <dbReference type="ARBA" id="ARBA00023125"/>
    </source>
</evidence>
<reference evidence="5 6" key="1">
    <citation type="submission" date="2016-10" db="EMBL/GenBank/DDBJ databases">
        <authorList>
            <person name="de Groot N.N."/>
        </authorList>
    </citation>
    <scope>NUCLEOTIDE SEQUENCE [LARGE SCALE GENOMIC DNA]</scope>
    <source>
        <strain evidence="5 6">DSM 23048</strain>
    </source>
</reference>
<dbReference type="PROSITE" id="PS01124">
    <property type="entry name" value="HTH_ARAC_FAMILY_2"/>
    <property type="match status" value="1"/>
</dbReference>
<dbReference type="SUPFAM" id="SSF46689">
    <property type="entry name" value="Homeodomain-like"/>
    <property type="match status" value="1"/>
</dbReference>
<dbReference type="SMART" id="SM00342">
    <property type="entry name" value="HTH_ARAC"/>
    <property type="match status" value="1"/>
</dbReference>
<dbReference type="Pfam" id="PF12833">
    <property type="entry name" value="HTH_18"/>
    <property type="match status" value="1"/>
</dbReference>
<dbReference type="Gene3D" id="1.10.10.60">
    <property type="entry name" value="Homeodomain-like"/>
    <property type="match status" value="1"/>
</dbReference>
<dbReference type="GO" id="GO:0043565">
    <property type="term" value="F:sequence-specific DNA binding"/>
    <property type="evidence" value="ECO:0007669"/>
    <property type="project" value="InterPro"/>
</dbReference>
<dbReference type="GO" id="GO:0003700">
    <property type="term" value="F:DNA-binding transcription factor activity"/>
    <property type="evidence" value="ECO:0007669"/>
    <property type="project" value="InterPro"/>
</dbReference>
<dbReference type="Proteomes" id="UP000183077">
    <property type="component" value="Unassembled WGS sequence"/>
</dbReference>
<dbReference type="InterPro" id="IPR009057">
    <property type="entry name" value="Homeodomain-like_sf"/>
</dbReference>
<dbReference type="EMBL" id="FNYS01000006">
    <property type="protein sequence ID" value="SEI90448.1"/>
    <property type="molecule type" value="Genomic_DNA"/>
</dbReference>
<organism evidence="5 6">
    <name type="scientific">Myroides marinus</name>
    <dbReference type="NCBI Taxonomy" id="703342"/>
    <lineage>
        <taxon>Bacteria</taxon>
        <taxon>Pseudomonadati</taxon>
        <taxon>Bacteroidota</taxon>
        <taxon>Flavobacteriia</taxon>
        <taxon>Flavobacteriales</taxon>
        <taxon>Flavobacteriaceae</taxon>
        <taxon>Myroides</taxon>
    </lineage>
</organism>
<evidence type="ECO:0000313" key="6">
    <source>
        <dbReference type="Proteomes" id="UP000183077"/>
    </source>
</evidence>
<evidence type="ECO:0000313" key="5">
    <source>
        <dbReference type="EMBL" id="SEI90448.1"/>
    </source>
</evidence>
<sequence length="311" mass="36765">MVVSNDNIKNKQILLLSFMNKLPLEPFLHRANNGLYINCKDLNRLVEIRGQDLFRPHKLTFFCIHLFLEGMGTYCLDSTSIRVAPRQVLIVSKNQVEQYCEPLNYQSEVLMFTEDFFCIDELHFQFFYNTNLFKLSDHLQSIDISKEYEELVLLFDLIKRELGKKFYPKQQYILNNYLFSALLILENAIDQSTIQQLNISHEKLIVSNFKSLVNKKIDKSITVKMYASELKLSVRSIEYAFKKTDNMTPYAWISDRMVMEIKRLLLYKDLHINEISYKLGFKEANHLTVFFKNKTGVTPLQFRNRFNDNSI</sequence>
<keyword evidence="3" id="KW-0804">Transcription</keyword>
<feature type="domain" description="HTH araC/xylS-type" evidence="4">
    <location>
        <begin position="207"/>
        <end position="305"/>
    </location>
</feature>
<evidence type="ECO:0000256" key="3">
    <source>
        <dbReference type="ARBA" id="ARBA00023163"/>
    </source>
</evidence>
<keyword evidence="2 5" id="KW-0238">DNA-binding</keyword>
<evidence type="ECO:0000256" key="1">
    <source>
        <dbReference type="ARBA" id="ARBA00023015"/>
    </source>
</evidence>
<proteinExistence type="predicted"/>
<protein>
    <submittedName>
        <fullName evidence="5">AraC-type DNA-binding protein</fullName>
    </submittedName>
</protein>
<accession>A0A1H6UDH3</accession>
<name>A0A1H6UDH3_9FLAO</name>
<dbReference type="AlphaFoldDB" id="A0A1H6UDH3"/>
<dbReference type="InterPro" id="IPR018060">
    <property type="entry name" value="HTH_AraC"/>
</dbReference>
<evidence type="ECO:0000259" key="4">
    <source>
        <dbReference type="PROSITE" id="PS01124"/>
    </source>
</evidence>
<gene>
    <name evidence="5" type="ORF">SAMN04488018_106195</name>
</gene>
<dbReference type="PANTHER" id="PTHR43280:SF32">
    <property type="entry name" value="TRANSCRIPTIONAL REGULATORY PROTEIN"/>
    <property type="match status" value="1"/>
</dbReference>
<dbReference type="PANTHER" id="PTHR43280">
    <property type="entry name" value="ARAC-FAMILY TRANSCRIPTIONAL REGULATOR"/>
    <property type="match status" value="1"/>
</dbReference>
<keyword evidence="1" id="KW-0805">Transcription regulation</keyword>